<evidence type="ECO:0000256" key="1">
    <source>
        <dbReference type="SAM" id="Phobius"/>
    </source>
</evidence>
<accession>A0A1M5Q212</accession>
<dbReference type="Pfam" id="PF14501">
    <property type="entry name" value="HATPase_c_5"/>
    <property type="match status" value="1"/>
</dbReference>
<feature type="domain" description="Sensor histidine kinase NatK-like C-terminal" evidence="2">
    <location>
        <begin position="279"/>
        <end position="377"/>
    </location>
</feature>
<keyword evidence="4" id="KW-1185">Reference proteome</keyword>
<feature type="transmembrane region" description="Helical" evidence="1">
    <location>
        <begin position="138"/>
        <end position="160"/>
    </location>
</feature>
<gene>
    <name evidence="3" type="ORF">SAMN02745229_00165</name>
</gene>
<dbReference type="InterPro" id="IPR032834">
    <property type="entry name" value="NatK-like_C"/>
</dbReference>
<dbReference type="Proteomes" id="UP000184278">
    <property type="component" value="Unassembled WGS sequence"/>
</dbReference>
<dbReference type="STRING" id="1121131.SAMN02745229_00165"/>
<protein>
    <submittedName>
        <fullName evidence="3">GHKL domain-containing protein</fullName>
    </submittedName>
</protein>
<keyword evidence="1" id="KW-1133">Transmembrane helix</keyword>
<keyword evidence="1" id="KW-0812">Transmembrane</keyword>
<dbReference type="GO" id="GO:0042802">
    <property type="term" value="F:identical protein binding"/>
    <property type="evidence" value="ECO:0007669"/>
    <property type="project" value="TreeGrafter"/>
</dbReference>
<dbReference type="SUPFAM" id="SSF55874">
    <property type="entry name" value="ATPase domain of HSP90 chaperone/DNA topoisomerase II/histidine kinase"/>
    <property type="match status" value="1"/>
</dbReference>
<dbReference type="Gene3D" id="3.30.565.10">
    <property type="entry name" value="Histidine kinase-like ATPase, C-terminal domain"/>
    <property type="match status" value="1"/>
</dbReference>
<proteinExistence type="predicted"/>
<dbReference type="PANTHER" id="PTHR40448">
    <property type="entry name" value="TWO-COMPONENT SENSOR HISTIDINE KINASE"/>
    <property type="match status" value="1"/>
</dbReference>
<keyword evidence="1" id="KW-0472">Membrane</keyword>
<feature type="transmembrane region" description="Helical" evidence="1">
    <location>
        <begin position="100"/>
        <end position="126"/>
    </location>
</feature>
<sequence length="379" mass="44116">MAGFDWQHRIAGPVPAFFLVYMILIWILFEISVKEAIIMGMATWLVLSIIEENIIIAIQTKYVIEERRFDGIIMVAILLIIWSFYYIFRNRYNAQAFRMPITVWILLDLIMLLLMAMLSFFTYVIVKNLPNTKMITAGQILLLIGGISIIILLFIFVYFYGTAYEYRIQKEITEMQIRQQREYFERLLEREEETKKFRHDIINDLLELHNYCENHECQQMKQYLEKVTGVVTGISNKSYNVGNDVINTILNYYLIPLKEKYDVEVSGMLSNNISIDDRNLCVICANVIKNAVEAVSKMDEGRVATLFECGKSYLHIQVENTYEGDIEFDDTGIPKTSKCDMTNHGIGMRNVFEMVKKNEGTCRIEAKDGVFKVDIFLKS</sequence>
<dbReference type="InterPro" id="IPR036890">
    <property type="entry name" value="HATPase_C_sf"/>
</dbReference>
<evidence type="ECO:0000259" key="2">
    <source>
        <dbReference type="Pfam" id="PF14501"/>
    </source>
</evidence>
<reference evidence="4" key="1">
    <citation type="submission" date="2016-11" db="EMBL/GenBank/DDBJ databases">
        <authorList>
            <person name="Varghese N."/>
            <person name="Submissions S."/>
        </authorList>
    </citation>
    <scope>NUCLEOTIDE SEQUENCE [LARGE SCALE GENOMIC DNA]</scope>
    <source>
        <strain evidence="4">DSM 3071</strain>
    </source>
</reference>
<dbReference type="AlphaFoldDB" id="A0A1M5Q212"/>
<organism evidence="3 4">
    <name type="scientific">Butyrivibrio fibrisolvens DSM 3071</name>
    <dbReference type="NCBI Taxonomy" id="1121131"/>
    <lineage>
        <taxon>Bacteria</taxon>
        <taxon>Bacillati</taxon>
        <taxon>Bacillota</taxon>
        <taxon>Clostridia</taxon>
        <taxon>Lachnospirales</taxon>
        <taxon>Lachnospiraceae</taxon>
        <taxon>Butyrivibrio</taxon>
    </lineage>
</organism>
<evidence type="ECO:0000313" key="4">
    <source>
        <dbReference type="Proteomes" id="UP000184278"/>
    </source>
</evidence>
<dbReference type="EMBL" id="FQXK01000003">
    <property type="protein sequence ID" value="SHH07811.1"/>
    <property type="molecule type" value="Genomic_DNA"/>
</dbReference>
<feature type="transmembrane region" description="Helical" evidence="1">
    <location>
        <begin position="36"/>
        <end position="59"/>
    </location>
</feature>
<name>A0A1M5Q212_BUTFI</name>
<feature type="transmembrane region" description="Helical" evidence="1">
    <location>
        <begin position="12"/>
        <end position="29"/>
    </location>
</feature>
<dbReference type="PANTHER" id="PTHR40448:SF1">
    <property type="entry name" value="TWO-COMPONENT SENSOR HISTIDINE KINASE"/>
    <property type="match status" value="1"/>
</dbReference>
<evidence type="ECO:0000313" key="3">
    <source>
        <dbReference type="EMBL" id="SHH07811.1"/>
    </source>
</evidence>
<feature type="transmembrane region" description="Helical" evidence="1">
    <location>
        <begin position="71"/>
        <end position="88"/>
    </location>
</feature>